<evidence type="ECO:0000256" key="7">
    <source>
        <dbReference type="ARBA" id="ARBA00023288"/>
    </source>
</evidence>
<dbReference type="InterPro" id="IPR001594">
    <property type="entry name" value="Palmitoyltrfase_DHHC"/>
</dbReference>
<protein>
    <recommendedName>
        <fullName evidence="10">Palmitoyltransferase</fullName>
        <ecNumber evidence="10">2.3.1.225</ecNumber>
    </recommendedName>
</protein>
<organism evidence="13 14">
    <name type="scientific">Kwoniella heveanensis BCC8398</name>
    <dbReference type="NCBI Taxonomy" id="1296120"/>
    <lineage>
        <taxon>Eukaryota</taxon>
        <taxon>Fungi</taxon>
        <taxon>Dikarya</taxon>
        <taxon>Basidiomycota</taxon>
        <taxon>Agaricomycotina</taxon>
        <taxon>Tremellomycetes</taxon>
        <taxon>Tremellales</taxon>
        <taxon>Cryptococcaceae</taxon>
        <taxon>Kwoniella</taxon>
    </lineage>
</organism>
<dbReference type="PROSITE" id="PS50216">
    <property type="entry name" value="DHHC"/>
    <property type="match status" value="1"/>
</dbReference>
<dbReference type="GO" id="GO:0016020">
    <property type="term" value="C:membrane"/>
    <property type="evidence" value="ECO:0007669"/>
    <property type="project" value="UniProtKB-SubCell"/>
</dbReference>
<comment type="similarity">
    <text evidence="10">Belongs to the DHHC palmitoyltransferase family.</text>
</comment>
<accession>A0A1B9GQM9</accession>
<evidence type="ECO:0000256" key="1">
    <source>
        <dbReference type="ARBA" id="ARBA00004141"/>
    </source>
</evidence>
<evidence type="ECO:0000313" key="14">
    <source>
        <dbReference type="Proteomes" id="UP000092666"/>
    </source>
</evidence>
<dbReference type="Pfam" id="PF01529">
    <property type="entry name" value="DHHC"/>
    <property type="match status" value="1"/>
</dbReference>
<sequence>MPLIQRLSSRVIVCFKRVEYFADWMTGAAGPVFVFICWTLIALGGVIYFDVVARSFSPLGLLFMSPLLCLVPLNLYGQYYLVTHVPPGFPSPKARGEDRDISWLIPNPKSIWSGERWGFKKRRELTGPSSGGAGGYNTAPGSGLGLGDGVWEGAGRRVRRCRKCDGPKPERTHHCSVCKRCVLQMDHHCPWINACVGLHNQRHFVLFMAWLSVGCTIVCTTGYHHFLDTFSYRAEWPALTPKLGFTLIYVLCGAIGFAVTVLMLWHMYMVSYGETSIESHDNAYLAKKAKKEGLIYLNPFDLGRRRNIELFFNIAPGGYSPYTLLFPLVIPPASNGWSFPRRALPQHPPKNPSGLHAPELAEGLIARANGPASGLGLGLGFDDGADPRDHGDGNGLGGLNGHAHAEDGMGGYVMGDEEGLTDDEEGGGGWMDIGTPGLGQDQAQGHHDYY</sequence>
<proteinExistence type="inferred from homology"/>
<dbReference type="Proteomes" id="UP000092666">
    <property type="component" value="Unassembled WGS sequence"/>
</dbReference>
<comment type="subcellular location">
    <subcellularLocation>
        <location evidence="1">Membrane</location>
        <topology evidence="1">Multi-pass membrane protein</topology>
    </subcellularLocation>
</comment>
<dbReference type="EMBL" id="KI669505">
    <property type="protein sequence ID" value="OCF33404.1"/>
    <property type="molecule type" value="Genomic_DNA"/>
</dbReference>
<dbReference type="GO" id="GO:0019706">
    <property type="term" value="F:protein-cysteine S-palmitoyltransferase activity"/>
    <property type="evidence" value="ECO:0007669"/>
    <property type="project" value="UniProtKB-EC"/>
</dbReference>
<keyword evidence="2 10" id="KW-0808">Transferase</keyword>
<feature type="transmembrane region" description="Helical" evidence="10">
    <location>
        <begin position="243"/>
        <end position="265"/>
    </location>
</feature>
<keyword evidence="5 10" id="KW-0472">Membrane</keyword>
<feature type="transmembrane region" description="Helical" evidence="10">
    <location>
        <begin position="55"/>
        <end position="76"/>
    </location>
</feature>
<dbReference type="InterPro" id="IPR039859">
    <property type="entry name" value="PFA4/ZDH16/20/ERF2-like"/>
</dbReference>
<keyword evidence="14" id="KW-1185">Reference proteome</keyword>
<evidence type="ECO:0000313" key="13">
    <source>
        <dbReference type="EMBL" id="OCF33404.1"/>
    </source>
</evidence>
<comment type="domain">
    <text evidence="10">The DHHC domain is required for palmitoyltransferase activity.</text>
</comment>
<keyword evidence="3 10" id="KW-0812">Transmembrane</keyword>
<evidence type="ECO:0000256" key="4">
    <source>
        <dbReference type="ARBA" id="ARBA00022989"/>
    </source>
</evidence>
<gene>
    <name evidence="13" type="ORF">I316_04823</name>
</gene>
<dbReference type="STRING" id="1296120.A0A1B9GQM9"/>
<reference evidence="13 14" key="1">
    <citation type="submission" date="2013-07" db="EMBL/GenBank/DDBJ databases">
        <title>The Genome Sequence of Cryptococcus heveanensis BCC8398.</title>
        <authorList>
            <consortium name="The Broad Institute Genome Sequencing Platform"/>
            <person name="Cuomo C."/>
            <person name="Litvintseva A."/>
            <person name="Chen Y."/>
            <person name="Heitman J."/>
            <person name="Sun S."/>
            <person name="Springer D."/>
            <person name="Dromer F."/>
            <person name="Young S.K."/>
            <person name="Zeng Q."/>
            <person name="Gargeya S."/>
            <person name="Fitzgerald M."/>
            <person name="Abouelleil A."/>
            <person name="Alvarado L."/>
            <person name="Berlin A.M."/>
            <person name="Chapman S.B."/>
            <person name="Dewar J."/>
            <person name="Goldberg J."/>
            <person name="Griggs A."/>
            <person name="Gujja S."/>
            <person name="Hansen M."/>
            <person name="Howarth C."/>
            <person name="Imamovic A."/>
            <person name="Larimer J."/>
            <person name="McCowan C."/>
            <person name="Murphy C."/>
            <person name="Pearson M."/>
            <person name="Priest M."/>
            <person name="Roberts A."/>
            <person name="Saif S."/>
            <person name="Shea T."/>
            <person name="Sykes S."/>
            <person name="Wortman J."/>
            <person name="Nusbaum C."/>
            <person name="Birren B."/>
        </authorList>
    </citation>
    <scope>NUCLEOTIDE SEQUENCE [LARGE SCALE GENOMIC DNA]</scope>
    <source>
        <strain evidence="13 14">BCC8398</strain>
    </source>
</reference>
<dbReference type="EC" id="2.3.1.225" evidence="10"/>
<evidence type="ECO:0000256" key="8">
    <source>
        <dbReference type="ARBA" id="ARBA00023315"/>
    </source>
</evidence>
<feature type="transmembrane region" description="Helical" evidence="10">
    <location>
        <begin position="204"/>
        <end position="223"/>
    </location>
</feature>
<dbReference type="AlphaFoldDB" id="A0A1B9GQM9"/>
<evidence type="ECO:0000256" key="6">
    <source>
        <dbReference type="ARBA" id="ARBA00023139"/>
    </source>
</evidence>
<name>A0A1B9GQM9_9TREE</name>
<keyword evidence="8 10" id="KW-0012">Acyltransferase</keyword>
<evidence type="ECO:0000256" key="10">
    <source>
        <dbReference type="RuleBase" id="RU079119"/>
    </source>
</evidence>
<feature type="transmembrane region" description="Helical" evidence="10">
    <location>
        <begin position="21"/>
        <end position="49"/>
    </location>
</feature>
<feature type="region of interest" description="Disordered" evidence="11">
    <location>
        <begin position="383"/>
        <end position="402"/>
    </location>
</feature>
<dbReference type="PANTHER" id="PTHR12246">
    <property type="entry name" value="PALMITOYLTRANSFERASE ZDHHC16"/>
    <property type="match status" value="1"/>
</dbReference>
<keyword evidence="7" id="KW-0449">Lipoprotein</keyword>
<dbReference type="OrthoDB" id="9909019at2759"/>
<evidence type="ECO:0000259" key="12">
    <source>
        <dbReference type="Pfam" id="PF01529"/>
    </source>
</evidence>
<feature type="region of interest" description="Disordered" evidence="11">
    <location>
        <begin position="408"/>
        <end position="450"/>
    </location>
</feature>
<evidence type="ECO:0000256" key="9">
    <source>
        <dbReference type="ARBA" id="ARBA00048048"/>
    </source>
</evidence>
<feature type="compositionally biased region" description="Acidic residues" evidence="11">
    <location>
        <begin position="415"/>
        <end position="426"/>
    </location>
</feature>
<evidence type="ECO:0000256" key="2">
    <source>
        <dbReference type="ARBA" id="ARBA00022679"/>
    </source>
</evidence>
<evidence type="ECO:0000256" key="3">
    <source>
        <dbReference type="ARBA" id="ARBA00022692"/>
    </source>
</evidence>
<feature type="domain" description="Palmitoyltransferase DHHC" evidence="12">
    <location>
        <begin position="160"/>
        <end position="280"/>
    </location>
</feature>
<evidence type="ECO:0000256" key="5">
    <source>
        <dbReference type="ARBA" id="ARBA00023136"/>
    </source>
</evidence>
<keyword evidence="4 10" id="KW-1133">Transmembrane helix</keyword>
<evidence type="ECO:0000256" key="11">
    <source>
        <dbReference type="SAM" id="MobiDB-lite"/>
    </source>
</evidence>
<comment type="catalytic activity">
    <reaction evidence="9 10">
        <text>L-cysteinyl-[protein] + hexadecanoyl-CoA = S-hexadecanoyl-L-cysteinyl-[protein] + CoA</text>
        <dbReference type="Rhea" id="RHEA:36683"/>
        <dbReference type="Rhea" id="RHEA-COMP:10131"/>
        <dbReference type="Rhea" id="RHEA-COMP:11032"/>
        <dbReference type="ChEBI" id="CHEBI:29950"/>
        <dbReference type="ChEBI" id="CHEBI:57287"/>
        <dbReference type="ChEBI" id="CHEBI:57379"/>
        <dbReference type="ChEBI" id="CHEBI:74151"/>
        <dbReference type="EC" id="2.3.1.225"/>
    </reaction>
</comment>
<reference evidence="14" key="2">
    <citation type="submission" date="2013-12" db="EMBL/GenBank/DDBJ databases">
        <title>Evolution of pathogenesis and genome organization in the Tremellales.</title>
        <authorList>
            <person name="Cuomo C."/>
            <person name="Litvintseva A."/>
            <person name="Heitman J."/>
            <person name="Chen Y."/>
            <person name="Sun S."/>
            <person name="Springer D."/>
            <person name="Dromer F."/>
            <person name="Young S."/>
            <person name="Zeng Q."/>
            <person name="Chapman S."/>
            <person name="Gujja S."/>
            <person name="Saif S."/>
            <person name="Birren B."/>
        </authorList>
    </citation>
    <scope>NUCLEOTIDE SEQUENCE [LARGE SCALE GENOMIC DNA]</scope>
    <source>
        <strain evidence="14">BCC8398</strain>
    </source>
</reference>
<keyword evidence="6" id="KW-0564">Palmitate</keyword>